<dbReference type="Pfam" id="PF07679">
    <property type="entry name" value="I-set"/>
    <property type="match status" value="1"/>
</dbReference>
<feature type="transmembrane region" description="Helical" evidence="2">
    <location>
        <begin position="12"/>
        <end position="30"/>
    </location>
</feature>
<accession>A0A553PF72</accession>
<dbReference type="InterPro" id="IPR013783">
    <property type="entry name" value="Ig-like_fold"/>
</dbReference>
<keyword evidence="5" id="KW-1185">Reference proteome</keyword>
<dbReference type="InterPro" id="IPR036179">
    <property type="entry name" value="Ig-like_dom_sf"/>
</dbReference>
<name>A0A553PF72_TIGCA</name>
<evidence type="ECO:0000259" key="3">
    <source>
        <dbReference type="PROSITE" id="PS50835"/>
    </source>
</evidence>
<dbReference type="AlphaFoldDB" id="A0A553PF72"/>
<dbReference type="GO" id="GO:0070593">
    <property type="term" value="P:dendrite self-avoidance"/>
    <property type="evidence" value="ECO:0007669"/>
    <property type="project" value="TreeGrafter"/>
</dbReference>
<dbReference type="OrthoDB" id="5984265at2759"/>
<feature type="domain" description="Ig-like" evidence="3">
    <location>
        <begin position="42"/>
        <end position="133"/>
    </location>
</feature>
<dbReference type="PROSITE" id="PS50835">
    <property type="entry name" value="IG_LIKE"/>
    <property type="match status" value="1"/>
</dbReference>
<dbReference type="Gene3D" id="2.60.40.10">
    <property type="entry name" value="Immunoglobulins"/>
    <property type="match status" value="1"/>
</dbReference>
<dbReference type="InterPro" id="IPR007110">
    <property type="entry name" value="Ig-like_dom"/>
</dbReference>
<reference evidence="4 5" key="1">
    <citation type="journal article" date="2018" name="Nat. Ecol. Evol.">
        <title>Genomic signatures of mitonuclear coevolution across populations of Tigriopus californicus.</title>
        <authorList>
            <person name="Barreto F.S."/>
            <person name="Watson E.T."/>
            <person name="Lima T.G."/>
            <person name="Willett C.S."/>
            <person name="Edmands S."/>
            <person name="Li W."/>
            <person name="Burton R.S."/>
        </authorList>
    </citation>
    <scope>NUCLEOTIDE SEQUENCE [LARGE SCALE GENOMIC DNA]</scope>
    <source>
        <strain evidence="4 5">San Diego</strain>
    </source>
</reference>
<evidence type="ECO:0000256" key="1">
    <source>
        <dbReference type="ARBA" id="ARBA00023319"/>
    </source>
</evidence>
<dbReference type="GO" id="GO:0007411">
    <property type="term" value="P:axon guidance"/>
    <property type="evidence" value="ECO:0007669"/>
    <property type="project" value="TreeGrafter"/>
</dbReference>
<proteinExistence type="predicted"/>
<dbReference type="SMART" id="SM00409">
    <property type="entry name" value="IG"/>
    <property type="match status" value="1"/>
</dbReference>
<keyword evidence="2" id="KW-1133">Transmembrane helix</keyword>
<dbReference type="EMBL" id="VCGU01000004">
    <property type="protein sequence ID" value="TRY76330.1"/>
    <property type="molecule type" value="Genomic_DNA"/>
</dbReference>
<keyword evidence="2" id="KW-0812">Transmembrane</keyword>
<evidence type="ECO:0000256" key="2">
    <source>
        <dbReference type="SAM" id="Phobius"/>
    </source>
</evidence>
<dbReference type="STRING" id="6832.A0A553PF72"/>
<protein>
    <recommendedName>
        <fullName evidence="3">Ig-like domain-containing protein</fullName>
    </recommendedName>
</protein>
<dbReference type="PANTHER" id="PTHR10075:SF103">
    <property type="entry name" value="ROUNDABOUT HOMOLOG 4"/>
    <property type="match status" value="1"/>
</dbReference>
<dbReference type="GO" id="GO:0005886">
    <property type="term" value="C:plasma membrane"/>
    <property type="evidence" value="ECO:0007669"/>
    <property type="project" value="TreeGrafter"/>
</dbReference>
<evidence type="ECO:0000313" key="4">
    <source>
        <dbReference type="EMBL" id="TRY76330.1"/>
    </source>
</evidence>
<comment type="caution">
    <text evidence="4">The sequence shown here is derived from an EMBL/GenBank/DDBJ whole genome shotgun (WGS) entry which is preliminary data.</text>
</comment>
<keyword evidence="2" id="KW-0472">Membrane</keyword>
<keyword evidence="1" id="KW-0393">Immunoglobulin domain</keyword>
<dbReference type="GO" id="GO:0030424">
    <property type="term" value="C:axon"/>
    <property type="evidence" value="ECO:0007669"/>
    <property type="project" value="TreeGrafter"/>
</dbReference>
<dbReference type="GO" id="GO:0007156">
    <property type="term" value="P:homophilic cell adhesion via plasma membrane adhesion molecules"/>
    <property type="evidence" value="ECO:0007669"/>
    <property type="project" value="TreeGrafter"/>
</dbReference>
<sequence>MTTNYNTAHMWTQLVIIFSGILMISGNGVIQKLLTIRTCGKPNIQNIMNNVTASPGQSATFKCQVDMSCIVAYIEWYHEMDNGTEKLIKTASSSGDPHVHVIKQVKSADEGLYTCIAGNVLGQATASAYLEVNGAPSWHQCTHTVMITSLLSCCMMFYSMFSSSPSSSISPLSALTWSRLDIT</sequence>
<dbReference type="PANTHER" id="PTHR10075">
    <property type="entry name" value="BASIGIN RELATED"/>
    <property type="match status" value="1"/>
</dbReference>
<dbReference type="InterPro" id="IPR003599">
    <property type="entry name" value="Ig_sub"/>
</dbReference>
<dbReference type="SUPFAM" id="SSF48726">
    <property type="entry name" value="Immunoglobulin"/>
    <property type="match status" value="1"/>
</dbReference>
<dbReference type="GO" id="GO:0098632">
    <property type="term" value="F:cell-cell adhesion mediator activity"/>
    <property type="evidence" value="ECO:0007669"/>
    <property type="project" value="TreeGrafter"/>
</dbReference>
<gene>
    <name evidence="4" type="ORF">TCAL_03866</name>
</gene>
<evidence type="ECO:0000313" key="5">
    <source>
        <dbReference type="Proteomes" id="UP000318571"/>
    </source>
</evidence>
<dbReference type="InterPro" id="IPR013098">
    <property type="entry name" value="Ig_I-set"/>
</dbReference>
<organism evidence="4 5">
    <name type="scientific">Tigriopus californicus</name>
    <name type="common">Marine copepod</name>
    <dbReference type="NCBI Taxonomy" id="6832"/>
    <lineage>
        <taxon>Eukaryota</taxon>
        <taxon>Metazoa</taxon>
        <taxon>Ecdysozoa</taxon>
        <taxon>Arthropoda</taxon>
        <taxon>Crustacea</taxon>
        <taxon>Multicrustacea</taxon>
        <taxon>Hexanauplia</taxon>
        <taxon>Copepoda</taxon>
        <taxon>Harpacticoida</taxon>
        <taxon>Harpacticidae</taxon>
        <taxon>Tigriopus</taxon>
    </lineage>
</organism>
<dbReference type="Proteomes" id="UP000318571">
    <property type="component" value="Chromosome 5"/>
</dbReference>